<feature type="signal peptide" evidence="4">
    <location>
        <begin position="1"/>
        <end position="20"/>
    </location>
</feature>
<dbReference type="GO" id="GO:0009279">
    <property type="term" value="C:cell outer membrane"/>
    <property type="evidence" value="ECO:0007669"/>
    <property type="project" value="UniProtKB-SubCell"/>
</dbReference>
<protein>
    <submittedName>
        <fullName evidence="7">TonB-dependent Receptor Plug Domain</fullName>
    </submittedName>
</protein>
<evidence type="ECO:0000256" key="2">
    <source>
        <dbReference type="ARBA" id="ARBA00023136"/>
    </source>
</evidence>
<evidence type="ECO:0000259" key="6">
    <source>
        <dbReference type="Pfam" id="PF14905"/>
    </source>
</evidence>
<dbReference type="Gene3D" id="2.170.130.10">
    <property type="entry name" value="TonB-dependent receptor, plug domain"/>
    <property type="match status" value="1"/>
</dbReference>
<dbReference type="SUPFAM" id="SSF56935">
    <property type="entry name" value="Porins"/>
    <property type="match status" value="1"/>
</dbReference>
<dbReference type="PANTHER" id="PTHR40980:SF4">
    <property type="entry name" value="TONB-DEPENDENT RECEPTOR-LIKE BETA-BARREL DOMAIN-CONTAINING PROTEIN"/>
    <property type="match status" value="1"/>
</dbReference>
<evidence type="ECO:0000256" key="1">
    <source>
        <dbReference type="ARBA" id="ARBA00004442"/>
    </source>
</evidence>
<dbReference type="PANTHER" id="PTHR40980">
    <property type="entry name" value="PLUG DOMAIN-CONTAINING PROTEIN"/>
    <property type="match status" value="1"/>
</dbReference>
<dbReference type="Pfam" id="PF14905">
    <property type="entry name" value="OMP_b-brl_3"/>
    <property type="match status" value="1"/>
</dbReference>
<organism evidence="7 8">
    <name type="scientific">Prevotella aff. ruminicola Tc2-24</name>
    <dbReference type="NCBI Taxonomy" id="81582"/>
    <lineage>
        <taxon>Bacteria</taxon>
        <taxon>Pseudomonadati</taxon>
        <taxon>Bacteroidota</taxon>
        <taxon>Bacteroidia</taxon>
        <taxon>Bacteroidales</taxon>
        <taxon>Prevotellaceae</taxon>
        <taxon>Prevotella</taxon>
    </lineage>
</organism>
<accession>A0A1I0PZ66</accession>
<feature type="chain" id="PRO_5011492241" evidence="4">
    <location>
        <begin position="21"/>
        <end position="737"/>
    </location>
</feature>
<evidence type="ECO:0000259" key="5">
    <source>
        <dbReference type="Pfam" id="PF07715"/>
    </source>
</evidence>
<evidence type="ECO:0000256" key="3">
    <source>
        <dbReference type="ARBA" id="ARBA00023237"/>
    </source>
</evidence>
<keyword evidence="2" id="KW-0472">Membrane</keyword>
<dbReference type="RefSeq" id="WP_091900426.1">
    <property type="nucleotide sequence ID" value="NZ_FOIQ01000005.1"/>
</dbReference>
<evidence type="ECO:0000313" key="7">
    <source>
        <dbReference type="EMBL" id="SEW19515.1"/>
    </source>
</evidence>
<keyword evidence="3" id="KW-0998">Cell outer membrane</keyword>
<feature type="domain" description="TonB-dependent receptor plug" evidence="5">
    <location>
        <begin position="59"/>
        <end position="140"/>
    </location>
</feature>
<comment type="subcellular location">
    <subcellularLocation>
        <location evidence="1">Cell outer membrane</location>
    </subcellularLocation>
</comment>
<dbReference type="Gene3D" id="2.40.170.20">
    <property type="entry name" value="TonB-dependent receptor, beta-barrel domain"/>
    <property type="match status" value="1"/>
</dbReference>
<reference evidence="7 8" key="1">
    <citation type="submission" date="2016-10" db="EMBL/GenBank/DDBJ databases">
        <authorList>
            <person name="de Groot N.N."/>
        </authorList>
    </citation>
    <scope>NUCLEOTIDE SEQUENCE [LARGE SCALE GENOMIC DNA]</scope>
    <source>
        <strain evidence="7 8">TC2-24</strain>
    </source>
</reference>
<evidence type="ECO:0000256" key="4">
    <source>
        <dbReference type="SAM" id="SignalP"/>
    </source>
</evidence>
<dbReference type="EMBL" id="FOIQ01000005">
    <property type="protein sequence ID" value="SEW19515.1"/>
    <property type="molecule type" value="Genomic_DNA"/>
</dbReference>
<dbReference type="InterPro" id="IPR036942">
    <property type="entry name" value="Beta-barrel_TonB_sf"/>
</dbReference>
<keyword evidence="7" id="KW-0675">Receptor</keyword>
<proteinExistence type="predicted"/>
<keyword evidence="4" id="KW-0732">Signal</keyword>
<dbReference type="Pfam" id="PF07715">
    <property type="entry name" value="Plug"/>
    <property type="match status" value="1"/>
</dbReference>
<gene>
    <name evidence="7" type="ORF">SAMN04487850_2052</name>
</gene>
<dbReference type="InterPro" id="IPR041700">
    <property type="entry name" value="OMP_b-brl_3"/>
</dbReference>
<dbReference type="AlphaFoldDB" id="A0A1I0PZ66"/>
<sequence length="737" mass="82489">MTLRSSFIAISLLIPTIGMMAQSKTDSVQHLKEVTVTGVRPLIKADLDKFTYNVAYDPDSKSQSILEILRKVPMVNVEGTDQIKVNGSSDFKVYVNGKPNTMMSNKPSEILKGMPASTVKKIEVITNPGAKYDAEGVAGILNIITESNIRLEGYNLNINGGMTTVAQMASISGIMKVGKLTVSVSDGFTYAKPPKGYQETERTTFGANASSILANSTYKSKAPVHYFEMESSYEINKNNLLSISAGVENYTSKSWNDMSTVSTLLPDYQMYSYSNSHYARNKINGYYAGADFQHSFGEKGGNIVFSYRYMSAPSNTDGSSIFSNISDTNNTLMLTDMQTKTDLGIRENTGQIDYTVTLKRQHTFSVGTKYIHRTNKADNAEYTRPAGMDGAFALDAYRSIDYKQTTDVAAAYTEYNLRLKTLSFKAGARYEHSSQKVSYPGENLLGRPDFKVDFNHLVPSLSAGYRLGNTQMVSLAYAMRISRPNIWNLNPYEDKTSPTVIKVGNPDLETTTSHGFSLSFNDFRRKGGYNLQIGMDLSDDGITEYSSLNAQKEMVTTYGNILNRKNTYLNLFARYMLTKTTNLSVNANVAYTDFKSSMAHLHNHGFTGNGNIGIQQRLPWRMTLSAICAYSSRSLDVQGYRDGNTMFRLMLMRSFLKEDRLTITLYGYNIFTKELRIDDITEMPDFRNRFTSIRRDYRNLGITASLRLGKLRERVKHASKSIQNDDVIQEGNPRTAD</sequence>
<evidence type="ECO:0000313" key="8">
    <source>
        <dbReference type="Proteomes" id="UP000199373"/>
    </source>
</evidence>
<name>A0A1I0PZ66_9BACT</name>
<dbReference type="Proteomes" id="UP000199373">
    <property type="component" value="Unassembled WGS sequence"/>
</dbReference>
<dbReference type="InterPro" id="IPR012910">
    <property type="entry name" value="Plug_dom"/>
</dbReference>
<feature type="domain" description="Outer membrane protein beta-barrel" evidence="6">
    <location>
        <begin position="294"/>
        <end position="703"/>
    </location>
</feature>
<keyword evidence="8" id="KW-1185">Reference proteome</keyword>
<dbReference type="InterPro" id="IPR037066">
    <property type="entry name" value="Plug_dom_sf"/>
</dbReference>